<accession>A0A1H3K724</accession>
<dbReference type="Pfam" id="PF01041">
    <property type="entry name" value="DegT_DnrJ_EryC1"/>
    <property type="match status" value="1"/>
</dbReference>
<evidence type="ECO:0000256" key="1">
    <source>
        <dbReference type="ARBA" id="ARBA00001933"/>
    </source>
</evidence>
<keyword evidence="5 11" id="KW-0663">Pyridoxal phosphate</keyword>
<dbReference type="GO" id="GO:0000271">
    <property type="term" value="P:polysaccharide biosynthetic process"/>
    <property type="evidence" value="ECO:0007669"/>
    <property type="project" value="TreeGrafter"/>
</dbReference>
<feature type="modified residue" description="N6-(pyridoxal phosphate)lysine" evidence="11">
    <location>
        <position position="184"/>
    </location>
</feature>
<gene>
    <name evidence="13" type="ORF">SAMN05444004_101541</name>
</gene>
<dbReference type="AlphaFoldDB" id="A0A1H3K724"/>
<dbReference type="GO" id="GO:0030170">
    <property type="term" value="F:pyridoxal phosphate binding"/>
    <property type="evidence" value="ECO:0007669"/>
    <property type="project" value="TreeGrafter"/>
</dbReference>
<dbReference type="FunFam" id="3.40.640.10:FF:000090">
    <property type="entry name" value="Pyridoxal phosphate-dependent aminotransferase"/>
    <property type="match status" value="1"/>
</dbReference>
<dbReference type="Proteomes" id="UP000198914">
    <property type="component" value="Unassembled WGS sequence"/>
</dbReference>
<evidence type="ECO:0000313" key="13">
    <source>
        <dbReference type="EMBL" id="SDY47992.1"/>
    </source>
</evidence>
<dbReference type="EMBL" id="FNPX01000001">
    <property type="protein sequence ID" value="SDY47992.1"/>
    <property type="molecule type" value="Genomic_DNA"/>
</dbReference>
<keyword evidence="14" id="KW-1185">Reference proteome</keyword>
<dbReference type="RefSeq" id="WP_280140280.1">
    <property type="nucleotide sequence ID" value="NZ_FNPX01000001.1"/>
</dbReference>
<evidence type="ECO:0000256" key="10">
    <source>
        <dbReference type="PIRSR" id="PIRSR000390-1"/>
    </source>
</evidence>
<dbReference type="PIRSF" id="PIRSF000390">
    <property type="entry name" value="PLP_StrS"/>
    <property type="match status" value="1"/>
</dbReference>
<evidence type="ECO:0000256" key="7">
    <source>
        <dbReference type="ARBA" id="ARBA00051587"/>
    </source>
</evidence>
<dbReference type="CDD" id="cd00616">
    <property type="entry name" value="AHBA_syn"/>
    <property type="match status" value="1"/>
</dbReference>
<keyword evidence="4" id="KW-0808">Transferase</keyword>
<comment type="catalytic activity">
    <reaction evidence="7">
        <text>GDP-alpha-D-perosamine + 2-oxoglutarate = GDP-4-dehydro-alpha-D-rhamnose + L-glutamate</text>
        <dbReference type="Rhea" id="RHEA:36779"/>
        <dbReference type="ChEBI" id="CHEBI:16810"/>
        <dbReference type="ChEBI" id="CHEBI:29985"/>
        <dbReference type="ChEBI" id="CHEBI:57964"/>
        <dbReference type="ChEBI" id="CHEBI:73996"/>
        <dbReference type="EC" id="2.6.1.102"/>
    </reaction>
</comment>
<dbReference type="STRING" id="1244108.SAMN05444004_101541"/>
<evidence type="ECO:0000313" key="14">
    <source>
        <dbReference type="Proteomes" id="UP000198914"/>
    </source>
</evidence>
<evidence type="ECO:0000256" key="8">
    <source>
        <dbReference type="ARBA" id="ARBA00066317"/>
    </source>
</evidence>
<comment type="cofactor">
    <cofactor evidence="1">
        <name>pyridoxal 5'-phosphate</name>
        <dbReference type="ChEBI" id="CHEBI:597326"/>
    </cofactor>
</comment>
<dbReference type="InterPro" id="IPR015421">
    <property type="entry name" value="PyrdxlP-dep_Trfase_major"/>
</dbReference>
<dbReference type="SUPFAM" id="SSF53383">
    <property type="entry name" value="PLP-dependent transferases"/>
    <property type="match status" value="1"/>
</dbReference>
<name>A0A1H3K724_9RHOB</name>
<dbReference type="Gene3D" id="3.90.1150.10">
    <property type="entry name" value="Aspartate Aminotransferase, domain 1"/>
    <property type="match status" value="1"/>
</dbReference>
<evidence type="ECO:0000256" key="5">
    <source>
        <dbReference type="ARBA" id="ARBA00022898"/>
    </source>
</evidence>
<evidence type="ECO:0000256" key="3">
    <source>
        <dbReference type="ARBA" id="ARBA00022576"/>
    </source>
</evidence>
<evidence type="ECO:0000256" key="11">
    <source>
        <dbReference type="PIRSR" id="PIRSR000390-2"/>
    </source>
</evidence>
<organism evidence="13 14">
    <name type="scientific">Jannaschia faecimaris</name>
    <dbReference type="NCBI Taxonomy" id="1244108"/>
    <lineage>
        <taxon>Bacteria</taxon>
        <taxon>Pseudomonadati</taxon>
        <taxon>Pseudomonadota</taxon>
        <taxon>Alphaproteobacteria</taxon>
        <taxon>Rhodobacterales</taxon>
        <taxon>Roseobacteraceae</taxon>
        <taxon>Jannaschia</taxon>
    </lineage>
</organism>
<comment type="similarity">
    <text evidence="6 12">Belongs to the DegT/DnrJ/EryC1 family.</text>
</comment>
<dbReference type="EC" id="2.6.1.102" evidence="8"/>
<dbReference type="PANTHER" id="PTHR30244">
    <property type="entry name" value="TRANSAMINASE"/>
    <property type="match status" value="1"/>
</dbReference>
<dbReference type="InterPro" id="IPR015424">
    <property type="entry name" value="PyrdxlP-dep_Trfase"/>
</dbReference>
<dbReference type="PANTHER" id="PTHR30244:SF34">
    <property type="entry name" value="DTDP-4-AMINO-4,6-DIDEOXYGALACTOSE TRANSAMINASE"/>
    <property type="match status" value="1"/>
</dbReference>
<proteinExistence type="inferred from homology"/>
<feature type="active site" description="Proton acceptor" evidence="10">
    <location>
        <position position="184"/>
    </location>
</feature>
<keyword evidence="3" id="KW-0032">Aminotransferase</keyword>
<dbReference type="GO" id="GO:0102933">
    <property type="term" value="F:GDP-4-dehydro-6-deoxy-D-mannose-4-aminotransferase activity"/>
    <property type="evidence" value="ECO:0007669"/>
    <property type="project" value="UniProtKB-EC"/>
</dbReference>
<evidence type="ECO:0000256" key="4">
    <source>
        <dbReference type="ARBA" id="ARBA00022679"/>
    </source>
</evidence>
<dbReference type="InterPro" id="IPR000653">
    <property type="entry name" value="DegT/StrS_aminotransferase"/>
</dbReference>
<comment type="pathway">
    <text evidence="2">Bacterial outer membrane biogenesis; LPS O-antigen biosynthesis.</text>
</comment>
<evidence type="ECO:0000256" key="2">
    <source>
        <dbReference type="ARBA" id="ARBA00005125"/>
    </source>
</evidence>
<protein>
    <recommendedName>
        <fullName evidence="9">GDP-perosamine synthase</fullName>
        <ecNumber evidence="8">2.6.1.102</ecNumber>
    </recommendedName>
</protein>
<dbReference type="Gene3D" id="3.40.640.10">
    <property type="entry name" value="Type I PLP-dependent aspartate aminotransferase-like (Major domain)"/>
    <property type="match status" value="1"/>
</dbReference>
<evidence type="ECO:0000256" key="12">
    <source>
        <dbReference type="RuleBase" id="RU004508"/>
    </source>
</evidence>
<sequence>MTQSIPVARPTIGQREKDLVHTCMETGWISSAGKYVEAFETAFADKIGARHAISVSNGTLALHLALMGIELRPGDEVIVPAVTYIATANAVKYCGGQVRLADVDPVTLNVTPQTVAAAITPRTRAILPVHLFGVPCDIDGILTLARAHGLSVIEDSAEAVGATWNGRSVGTFGDVGMFSFFGNKTITTGEGGMMVTDSDEINARCRLLRGQGMSPERRYWHTVVGYNYRMTNICAAIGLGQLEQLDEKISTRRRLRRAYANAFAAEGIADRLVLPHGAPDAFDSVWMVNIVLEANVRPNRDAIAARMAADGIETRPTFYPLYMMPPYSDLDGDFPGSRHALRGLTLPTFEALTDDEIGAVARSLAAAIEAEECAA</sequence>
<reference evidence="14" key="1">
    <citation type="submission" date="2016-10" db="EMBL/GenBank/DDBJ databases">
        <authorList>
            <person name="Varghese N."/>
            <person name="Submissions S."/>
        </authorList>
    </citation>
    <scope>NUCLEOTIDE SEQUENCE [LARGE SCALE GENOMIC DNA]</scope>
    <source>
        <strain evidence="14">DSM 100420</strain>
    </source>
</reference>
<dbReference type="InterPro" id="IPR015422">
    <property type="entry name" value="PyrdxlP-dep_Trfase_small"/>
</dbReference>
<evidence type="ECO:0000256" key="9">
    <source>
        <dbReference type="ARBA" id="ARBA00074221"/>
    </source>
</evidence>
<evidence type="ECO:0000256" key="6">
    <source>
        <dbReference type="ARBA" id="ARBA00037999"/>
    </source>
</evidence>